<reference evidence="1" key="1">
    <citation type="submission" date="2021-06" db="EMBL/GenBank/DDBJ databases">
        <title>Genome Sequence of Mortierella hyaline Strain SCG-10, a Cold-Adapted, Nitrate-Reducing Fungus Isolated from Soil in Minnesota, USA.</title>
        <authorList>
            <person name="Aldossari N."/>
        </authorList>
    </citation>
    <scope>NUCLEOTIDE SEQUENCE</scope>
    <source>
        <strain evidence="1">SCG-10</strain>
    </source>
</reference>
<dbReference type="AlphaFoldDB" id="A0A9P8BTY8"/>
<accession>A0A9P8BTY8</accession>
<organism evidence="1 2">
    <name type="scientific">Linnemannia hyalina</name>
    <dbReference type="NCBI Taxonomy" id="64524"/>
    <lineage>
        <taxon>Eukaryota</taxon>
        <taxon>Fungi</taxon>
        <taxon>Fungi incertae sedis</taxon>
        <taxon>Mucoromycota</taxon>
        <taxon>Mortierellomycotina</taxon>
        <taxon>Mortierellomycetes</taxon>
        <taxon>Mortierellales</taxon>
        <taxon>Mortierellaceae</taxon>
        <taxon>Linnemannia</taxon>
    </lineage>
</organism>
<keyword evidence="2" id="KW-1185">Reference proteome</keyword>
<gene>
    <name evidence="1" type="ORF">KI688_011320</name>
</gene>
<sequence>MLTNPAPQVEELWIEIDIDLFIAASHQDRQRFWQVTYEQLRQMRYLRSLTIKSPDLDRTFIAGFGRLSQLTHLRHLGLSTGGQACTFNGLYRLVQEVLPWLTSLDLQPLQDIDKAGVHRWLAELGRPNLRF</sequence>
<protein>
    <submittedName>
        <fullName evidence="1">Uncharacterized protein</fullName>
    </submittedName>
</protein>
<dbReference type="EMBL" id="JAHRHY010000007">
    <property type="protein sequence ID" value="KAG9067733.1"/>
    <property type="molecule type" value="Genomic_DNA"/>
</dbReference>
<dbReference type="OrthoDB" id="2449472at2759"/>
<dbReference type="InterPro" id="IPR032675">
    <property type="entry name" value="LRR_dom_sf"/>
</dbReference>
<evidence type="ECO:0000313" key="1">
    <source>
        <dbReference type="EMBL" id="KAG9067733.1"/>
    </source>
</evidence>
<proteinExistence type="predicted"/>
<dbReference type="Gene3D" id="3.80.10.10">
    <property type="entry name" value="Ribonuclease Inhibitor"/>
    <property type="match status" value="1"/>
</dbReference>
<comment type="caution">
    <text evidence="1">The sequence shown here is derived from an EMBL/GenBank/DDBJ whole genome shotgun (WGS) entry which is preliminary data.</text>
</comment>
<dbReference type="Proteomes" id="UP000707451">
    <property type="component" value="Unassembled WGS sequence"/>
</dbReference>
<evidence type="ECO:0000313" key="2">
    <source>
        <dbReference type="Proteomes" id="UP000707451"/>
    </source>
</evidence>
<name>A0A9P8BTY8_9FUNG</name>